<dbReference type="AlphaFoldDB" id="A0A409WB46"/>
<dbReference type="InParanoid" id="A0A409WB46"/>
<dbReference type="Proteomes" id="UP000284706">
    <property type="component" value="Unassembled WGS sequence"/>
</dbReference>
<feature type="region of interest" description="Disordered" evidence="1">
    <location>
        <begin position="893"/>
        <end position="949"/>
    </location>
</feature>
<name>A0A409WB46_9AGAR</name>
<feature type="region of interest" description="Disordered" evidence="1">
    <location>
        <begin position="691"/>
        <end position="836"/>
    </location>
</feature>
<feature type="compositionally biased region" description="Polar residues" evidence="1">
    <location>
        <begin position="560"/>
        <end position="570"/>
    </location>
</feature>
<comment type="caution">
    <text evidence="2">The sequence shown here is derived from an EMBL/GenBank/DDBJ whole genome shotgun (WGS) entry which is preliminary data.</text>
</comment>
<keyword evidence="3" id="KW-1185">Reference proteome</keyword>
<sequence length="1013" mass="110081">MYAQTVRICTVFRLGSHRHHPHTFPLPLFLAQRQHHLCPLTLHTPPHYHPRQPRSVLQRARVLLYTGERFEETFKFPLEEAKECGSGDDDDPDALHIDKLRKDLEFMWRSMFDFGGNHENTTAIFSSHWFIQLTWPHEALMLGTNGPLTLTLPSPPFTPASLHFTSNLRHFLCHESLAVPLDPHRARRNSSLHRAMNDAWTLSRVYYIQQIRGTGGCGVVNTPGEHLASSNFKNPFLERGAGRAIVDLFSEGWCTQKFASLAQTLRESILNGLSTHKAHQRLPTPLGRRTHLQKLPTNIDTWADVVRDATSQAEKLVEEVLCTGAETFFDQDEGKWIEIMRGDEGRFEDAERVEWVTGASGVLRGVKKAPHPSDVTATPLGAKSHVRVQVKKTRIELLKWIVKYWITIRQEKGFHPLEVWAYKGISDPPTDDLLPPPTYFSPKHSQHSYSRPSSTNANSSTNTVLRTVYQHPRTSEIDAESDAGGSMLVSVLSCSVGRTTPARSVRGGGGGDAKSVRSAARSTHSLASSFVSSSTASTARNHGVSLDHHHYWDHHSPSHANGSHNAQMSPVKQLAADVRAGGQPGRPDSKLLPSSISIRGPSVIEPSVQVEEREEGTEDAEDEERSGIGDKKLQISALVMITASRRKELNALTKRVAVNLGPRMPPTAALYATPPIHCKLLIIRASLASVRSGTGGKATSTSTATSKTRSPQTLSSSSSRSKTTMSSVVSSSSMSISSPTASRFPSATGSTRSRVTTTTTTTTTTTSHTGRSSVHPGPFNPSSRVSTRSISSSAHMPVSTLSSATDRTQGTSFKAATSGLSTPVNDRSRRTSAASMASVWTAGAGGTIAGKSPVNERNRKISRASDIRLGVLWSVSVNPRSHGGMSIAKATPVKRVPPTPKAPVDPNTLSPASVVAKRPRMQTSRSAGPSAPSANTTTSAGEKSSQVIGMVGRKLSPLDKKLTESLASKESVGGISKEVVLRDVVGNVVMEEPEEKKVEEVMLRMRKRKMSSA</sequence>
<feature type="compositionally biased region" description="Polar residues" evidence="1">
    <location>
        <begin position="921"/>
        <end position="947"/>
    </location>
</feature>
<feature type="region of interest" description="Disordered" evidence="1">
    <location>
        <begin position="499"/>
        <end position="520"/>
    </location>
</feature>
<organism evidence="2 3">
    <name type="scientific">Gymnopilus dilepis</name>
    <dbReference type="NCBI Taxonomy" id="231916"/>
    <lineage>
        <taxon>Eukaryota</taxon>
        <taxon>Fungi</taxon>
        <taxon>Dikarya</taxon>
        <taxon>Basidiomycota</taxon>
        <taxon>Agaricomycotina</taxon>
        <taxon>Agaricomycetes</taxon>
        <taxon>Agaricomycetidae</taxon>
        <taxon>Agaricales</taxon>
        <taxon>Agaricineae</taxon>
        <taxon>Hymenogastraceae</taxon>
        <taxon>Gymnopilus</taxon>
    </lineage>
</organism>
<evidence type="ECO:0000313" key="3">
    <source>
        <dbReference type="Proteomes" id="UP000284706"/>
    </source>
</evidence>
<proteinExistence type="predicted"/>
<feature type="region of interest" description="Disordered" evidence="1">
    <location>
        <begin position="548"/>
        <end position="628"/>
    </location>
</feature>
<feature type="compositionally biased region" description="Acidic residues" evidence="1">
    <location>
        <begin position="612"/>
        <end position="624"/>
    </location>
</feature>
<dbReference type="STRING" id="231916.A0A409WB46"/>
<feature type="compositionally biased region" description="Low complexity" evidence="1">
    <location>
        <begin position="782"/>
        <end position="793"/>
    </location>
</feature>
<dbReference type="EMBL" id="NHYE01005231">
    <property type="protein sequence ID" value="PPQ75745.1"/>
    <property type="molecule type" value="Genomic_DNA"/>
</dbReference>
<feature type="region of interest" description="Disordered" evidence="1">
    <location>
        <begin position="433"/>
        <end position="462"/>
    </location>
</feature>
<protein>
    <submittedName>
        <fullName evidence="2">Uncharacterized protein</fullName>
    </submittedName>
</protein>
<feature type="compositionally biased region" description="Polar residues" evidence="1">
    <location>
        <begin position="799"/>
        <end position="825"/>
    </location>
</feature>
<evidence type="ECO:0000256" key="1">
    <source>
        <dbReference type="SAM" id="MobiDB-lite"/>
    </source>
</evidence>
<reference evidence="2 3" key="1">
    <citation type="journal article" date="2018" name="Evol. Lett.">
        <title>Horizontal gene cluster transfer increased hallucinogenic mushroom diversity.</title>
        <authorList>
            <person name="Reynolds H.T."/>
            <person name="Vijayakumar V."/>
            <person name="Gluck-Thaler E."/>
            <person name="Korotkin H.B."/>
            <person name="Matheny P.B."/>
            <person name="Slot J.C."/>
        </authorList>
    </citation>
    <scope>NUCLEOTIDE SEQUENCE [LARGE SCALE GENOMIC DNA]</scope>
    <source>
        <strain evidence="2 3">SRW20</strain>
    </source>
</reference>
<feature type="compositionally biased region" description="Low complexity" evidence="1">
    <location>
        <begin position="697"/>
        <end position="775"/>
    </location>
</feature>
<evidence type="ECO:0000313" key="2">
    <source>
        <dbReference type="EMBL" id="PPQ75745.1"/>
    </source>
</evidence>
<accession>A0A409WB46</accession>
<feature type="compositionally biased region" description="Low complexity" evidence="1">
    <location>
        <begin position="448"/>
        <end position="462"/>
    </location>
</feature>
<dbReference type="OrthoDB" id="2130750at2759"/>
<gene>
    <name evidence="2" type="ORF">CVT26_001665</name>
</gene>